<feature type="region of interest" description="Disordered" evidence="6">
    <location>
        <begin position="374"/>
        <end position="403"/>
    </location>
</feature>
<keyword evidence="2" id="KW-0808">Transferase</keyword>
<feature type="region of interest" description="Disordered" evidence="6">
    <location>
        <begin position="492"/>
        <end position="520"/>
    </location>
</feature>
<accession>A0A5A8C302</accession>
<comment type="caution">
    <text evidence="8">The sequence shown here is derived from an EMBL/GenBank/DDBJ whole genome shotgun (WGS) entry which is preliminary data.</text>
</comment>
<feature type="region of interest" description="Disordered" evidence="6">
    <location>
        <begin position="1"/>
        <end position="67"/>
    </location>
</feature>
<dbReference type="PANTHER" id="PTHR11584:SF369">
    <property type="entry name" value="MITOGEN-ACTIVATED PROTEIN KINASE KINASE KINASE 19-RELATED"/>
    <property type="match status" value="1"/>
</dbReference>
<reference evidence="8 9" key="1">
    <citation type="submission" date="2019-07" db="EMBL/GenBank/DDBJ databases">
        <title>Genomes of Cafeteria roenbergensis.</title>
        <authorList>
            <person name="Fischer M.G."/>
            <person name="Hackl T."/>
            <person name="Roman M."/>
        </authorList>
    </citation>
    <scope>NUCLEOTIDE SEQUENCE [LARGE SCALE GENOMIC DNA]</scope>
    <source>
        <strain evidence="8 9">Cflag</strain>
    </source>
</reference>
<evidence type="ECO:0000256" key="1">
    <source>
        <dbReference type="ARBA" id="ARBA00022527"/>
    </source>
</evidence>
<keyword evidence="5" id="KW-0067">ATP-binding</keyword>
<dbReference type="SUPFAM" id="SSF56112">
    <property type="entry name" value="Protein kinase-like (PK-like)"/>
    <property type="match status" value="1"/>
</dbReference>
<dbReference type="PANTHER" id="PTHR11584">
    <property type="entry name" value="SERINE/THREONINE PROTEIN KINASE"/>
    <property type="match status" value="1"/>
</dbReference>
<keyword evidence="3" id="KW-0547">Nucleotide-binding</keyword>
<sequence length="1184" mass="123149">MLSGSAHQQLHRHSRRSLASGGGGTTTGKDESRSQLDCKSTSAVATEVRASRAADPDDADGDYYRSESDRRLYEAPLASTEPQLRARRFGKGEIKRGQLIGSGAYGKVYYCLDKTTGDLIAAKVVPVNVRWVSTPIYRSESPRRAEDKTGTHEAQPSAAQPGIVVQGVQERAALPSPPGSHRMPHPPLVASSATERPSSGPADRAPGGGLALPPDPAAEAAGAAAPGGGTQDAPGTHPLMRRLVQRQQAAEAAAERNRAVALADLARRREQAARDRRLIGWRVKPHMNAATAALVRDLEREIKVMASLDHRNIVRYLGFRKDRPRLNLRRRRASDAADPDATPAMSLAASARCSGVSASSAPALTTEFAANVDGHGHRGSAHSAANVPARARAGPGGASPDARTLVRGSAAALRLERLRQREAAMEHTPHRLQAAALEPTGLVVDSSSEASASEARSVAGGRCSLAGSEALSLGDGCSSDCLTLGESVTDSVSGAGGSLSGAGDSDCAYTDGCSPSQDESWARSKVFRLASSPSGMAVMARAGHHQRVCTDPLAGQDATEPASVRPDGASSESAALTADALAAGAESPLSRREQRSATVTTSGTIAIEASEAARKQGDPASAHNPAGDVPPPHSVGDAAACASHARAPLDADPQAGMAGHSGEAAGRATAVAHQLGAAAQLSEGASAPPEADARVARRRKRRHRRHRRRQGQSTVTIFMEFVPGGSLRSVLERVGALPERVVRVYSRQLLQGLAYLHSHRVVHRDIKAANLLVDGQGFIKVADFGASSRLASIAGPDIAATDIRGTPLFMAPEVIQQVGHGRKADVWSAGCTVLEMATAKAPWAQLGFDNEVAAMFHIATTPHPPPMPDSLSPQAKDFVLRCLTRDPSRRPTAQELLAHPFLTSSRPAHVPRPPATSLLAGATAPSRVGLLYGSKSSRGPMRTPMPSFAESTFASFRTERVSVRTSSGTSLLPSGRNAEPLTPHQVPSQAAFASDWERAGGGMHMPVRSSRLSLDSGTTDAERDTDDAESDVEDEEEAAPRLGPAVALALGMSLSSRPDSSSSAADIGAAVGTSSSAASMLYSARAGQVAATEVSLLEGSLRDPPAGLRRGPSSESQLHVSANSRSTTKRIPGARETVTSDSSSAPITAPPRAALVALASGGSLKTSDSEGNDIPTRTVFAVPS</sequence>
<name>A0A5A8C302_CAFRO</name>
<feature type="compositionally biased region" description="Basic residues" evidence="6">
    <location>
        <begin position="696"/>
        <end position="710"/>
    </location>
</feature>
<gene>
    <name evidence="8" type="ORF">FNF31_07577</name>
</gene>
<dbReference type="PROSITE" id="PS00108">
    <property type="entry name" value="PROTEIN_KINASE_ST"/>
    <property type="match status" value="1"/>
</dbReference>
<feature type="compositionally biased region" description="Acidic residues" evidence="6">
    <location>
        <begin position="1023"/>
        <end position="1037"/>
    </location>
</feature>
<evidence type="ECO:0000256" key="6">
    <source>
        <dbReference type="SAM" id="MobiDB-lite"/>
    </source>
</evidence>
<organism evidence="8 9">
    <name type="scientific">Cafeteria roenbergensis</name>
    <name type="common">Marine flagellate</name>
    <dbReference type="NCBI Taxonomy" id="33653"/>
    <lineage>
        <taxon>Eukaryota</taxon>
        <taxon>Sar</taxon>
        <taxon>Stramenopiles</taxon>
        <taxon>Bigyra</taxon>
        <taxon>Opalozoa</taxon>
        <taxon>Bicosoecida</taxon>
        <taxon>Cafeteriaceae</taxon>
        <taxon>Cafeteria</taxon>
    </lineage>
</organism>
<dbReference type="CDD" id="cd06606">
    <property type="entry name" value="STKc_MAPKKK"/>
    <property type="match status" value="1"/>
</dbReference>
<feature type="region of interest" description="Disordered" evidence="6">
    <location>
        <begin position="679"/>
        <end position="711"/>
    </location>
</feature>
<feature type="region of interest" description="Disordered" evidence="6">
    <location>
        <begin position="999"/>
        <end position="1043"/>
    </location>
</feature>
<evidence type="ECO:0000313" key="9">
    <source>
        <dbReference type="Proteomes" id="UP000325113"/>
    </source>
</evidence>
<dbReference type="GO" id="GO:0005524">
    <property type="term" value="F:ATP binding"/>
    <property type="evidence" value="ECO:0007669"/>
    <property type="project" value="UniProtKB-KW"/>
</dbReference>
<evidence type="ECO:0000313" key="8">
    <source>
        <dbReference type="EMBL" id="KAA0147452.1"/>
    </source>
</evidence>
<feature type="region of interest" description="Disordered" evidence="6">
    <location>
        <begin position="650"/>
        <end position="669"/>
    </location>
</feature>
<keyword evidence="4" id="KW-0418">Kinase</keyword>
<dbReference type="EMBL" id="VLTM01000164">
    <property type="protein sequence ID" value="KAA0147452.1"/>
    <property type="molecule type" value="Genomic_DNA"/>
</dbReference>
<feature type="domain" description="Protein kinase" evidence="7">
    <location>
        <begin position="575"/>
        <end position="902"/>
    </location>
</feature>
<dbReference type="Proteomes" id="UP000325113">
    <property type="component" value="Unassembled WGS sequence"/>
</dbReference>
<feature type="compositionally biased region" description="Basic and acidic residues" evidence="6">
    <location>
        <begin position="140"/>
        <end position="151"/>
    </location>
</feature>
<dbReference type="InterPro" id="IPR008271">
    <property type="entry name" value="Ser/Thr_kinase_AS"/>
</dbReference>
<evidence type="ECO:0000256" key="3">
    <source>
        <dbReference type="ARBA" id="ARBA00022741"/>
    </source>
</evidence>
<feature type="region of interest" description="Disordered" evidence="6">
    <location>
        <begin position="553"/>
        <end position="644"/>
    </location>
</feature>
<dbReference type="InterPro" id="IPR000719">
    <property type="entry name" value="Prot_kinase_dom"/>
</dbReference>
<dbReference type="Gene3D" id="1.10.510.10">
    <property type="entry name" value="Transferase(Phosphotransferase) domain 1"/>
    <property type="match status" value="1"/>
</dbReference>
<proteinExistence type="predicted"/>
<feature type="region of interest" description="Disordered" evidence="6">
    <location>
        <begin position="964"/>
        <end position="983"/>
    </location>
</feature>
<feature type="compositionally biased region" description="Low complexity" evidence="6">
    <location>
        <begin position="381"/>
        <end position="403"/>
    </location>
</feature>
<dbReference type="Pfam" id="PF00069">
    <property type="entry name" value="Pkinase"/>
    <property type="match status" value="1"/>
</dbReference>
<dbReference type="InterPro" id="IPR011009">
    <property type="entry name" value="Kinase-like_dom_sf"/>
</dbReference>
<feature type="region of interest" description="Disordered" evidence="6">
    <location>
        <begin position="139"/>
        <end position="237"/>
    </location>
</feature>
<evidence type="ECO:0000256" key="4">
    <source>
        <dbReference type="ARBA" id="ARBA00022777"/>
    </source>
</evidence>
<dbReference type="PROSITE" id="PS50011">
    <property type="entry name" value="PROTEIN_KINASE_DOM"/>
    <property type="match status" value="1"/>
</dbReference>
<evidence type="ECO:0000256" key="2">
    <source>
        <dbReference type="ARBA" id="ARBA00022679"/>
    </source>
</evidence>
<dbReference type="GO" id="GO:0004674">
    <property type="term" value="F:protein serine/threonine kinase activity"/>
    <property type="evidence" value="ECO:0007669"/>
    <property type="project" value="UniProtKB-KW"/>
</dbReference>
<evidence type="ECO:0000256" key="5">
    <source>
        <dbReference type="ARBA" id="ARBA00022840"/>
    </source>
</evidence>
<feature type="compositionally biased region" description="Low complexity" evidence="6">
    <location>
        <begin position="569"/>
        <end position="587"/>
    </location>
</feature>
<feature type="compositionally biased region" description="Polar residues" evidence="6">
    <location>
        <begin position="1113"/>
        <end position="1126"/>
    </location>
</feature>
<keyword evidence="1" id="KW-0723">Serine/threonine-protein kinase</keyword>
<feature type="compositionally biased region" description="Polar residues" evidence="6">
    <location>
        <begin position="1137"/>
        <end position="1146"/>
    </location>
</feature>
<evidence type="ECO:0000259" key="7">
    <source>
        <dbReference type="PROSITE" id="PS50011"/>
    </source>
</evidence>
<protein>
    <recommendedName>
        <fullName evidence="7">Protein kinase domain-containing protein</fullName>
    </recommendedName>
</protein>
<dbReference type="SMART" id="SM00220">
    <property type="entry name" value="S_TKc"/>
    <property type="match status" value="1"/>
</dbReference>
<feature type="region of interest" description="Disordered" evidence="6">
    <location>
        <begin position="1101"/>
        <end position="1149"/>
    </location>
</feature>
<feature type="region of interest" description="Disordered" evidence="6">
    <location>
        <begin position="1162"/>
        <end position="1184"/>
    </location>
</feature>
<dbReference type="Gene3D" id="3.30.200.20">
    <property type="entry name" value="Phosphorylase Kinase, domain 1"/>
    <property type="match status" value="2"/>
</dbReference>
<dbReference type="AlphaFoldDB" id="A0A5A8C302"/>